<dbReference type="InterPro" id="IPR042098">
    <property type="entry name" value="TauD-like_sf"/>
</dbReference>
<protein>
    <submittedName>
        <fullName evidence="2">TauD/TfdA family dioxygenase</fullName>
    </submittedName>
</protein>
<keyword evidence="3" id="KW-1185">Reference proteome</keyword>
<dbReference type="EMBL" id="VAJM01000011">
    <property type="protein sequence ID" value="TLM89865.1"/>
    <property type="molecule type" value="Genomic_DNA"/>
</dbReference>
<dbReference type="RefSeq" id="WP_138080272.1">
    <property type="nucleotide sequence ID" value="NZ_VAJM01000011.1"/>
</dbReference>
<proteinExistence type="predicted"/>
<keyword evidence="2" id="KW-0223">Dioxygenase</keyword>
<evidence type="ECO:0000256" key="1">
    <source>
        <dbReference type="ARBA" id="ARBA00023002"/>
    </source>
</evidence>
<accession>A0A5R8WM18</accession>
<sequence>MTSQECLDKNGWCIIDYDTSDSELIGFSSKIGEIVPENNSAIHKLVPKRKGSGIKDSFSYNYGFASFPYHTDTAFWDIPVRYFVLASEKISECHTLLVDSSELFKSLDQADMKILEKAVFLLKTPLGSKFVSLLFAYDGKIVLRYDPNIMMPYNKYSTCAVDIINAFLIKVNPVVVEWTGKNIAIVDNWRMLHARAEYINEEQRILKRIYIK</sequence>
<gene>
    <name evidence="2" type="ORF">FDY95_19510</name>
</gene>
<name>A0A5R8WM18_9BACT</name>
<dbReference type="SUPFAM" id="SSF51197">
    <property type="entry name" value="Clavaminate synthase-like"/>
    <property type="match status" value="1"/>
</dbReference>
<dbReference type="Gene3D" id="3.60.130.10">
    <property type="entry name" value="Clavaminate synthase-like"/>
    <property type="match status" value="1"/>
</dbReference>
<reference evidence="2 3" key="1">
    <citation type="submission" date="2019-05" db="EMBL/GenBank/DDBJ databases">
        <title>Hymenobacter edaphi sp. nov., isolated from abandoned arsenic-contaminated farmland soil.</title>
        <authorList>
            <person name="Nie L."/>
        </authorList>
    </citation>
    <scope>NUCLEOTIDE SEQUENCE [LARGE SCALE GENOMIC DNA]</scope>
    <source>
        <strain evidence="2 3">1-3-3-8</strain>
    </source>
</reference>
<dbReference type="Proteomes" id="UP000305517">
    <property type="component" value="Unassembled WGS sequence"/>
</dbReference>
<evidence type="ECO:0000313" key="3">
    <source>
        <dbReference type="Proteomes" id="UP000305517"/>
    </source>
</evidence>
<organism evidence="2 3">
    <name type="scientific">Hymenobacter jeollabukensis</name>
    <dbReference type="NCBI Taxonomy" id="2025313"/>
    <lineage>
        <taxon>Bacteria</taxon>
        <taxon>Pseudomonadati</taxon>
        <taxon>Bacteroidota</taxon>
        <taxon>Cytophagia</taxon>
        <taxon>Cytophagales</taxon>
        <taxon>Hymenobacteraceae</taxon>
        <taxon>Hymenobacter</taxon>
    </lineage>
</organism>
<keyword evidence="1" id="KW-0560">Oxidoreductase</keyword>
<dbReference type="GO" id="GO:0016706">
    <property type="term" value="F:2-oxoglutarate-dependent dioxygenase activity"/>
    <property type="evidence" value="ECO:0007669"/>
    <property type="project" value="UniProtKB-ARBA"/>
</dbReference>
<dbReference type="OrthoDB" id="979809at2"/>
<dbReference type="AlphaFoldDB" id="A0A5R8WM18"/>
<comment type="caution">
    <text evidence="2">The sequence shown here is derived from an EMBL/GenBank/DDBJ whole genome shotgun (WGS) entry which is preliminary data.</text>
</comment>
<evidence type="ECO:0000313" key="2">
    <source>
        <dbReference type="EMBL" id="TLM89865.1"/>
    </source>
</evidence>